<reference evidence="1 2" key="1">
    <citation type="submission" date="2019-03" db="EMBL/GenBank/DDBJ databases">
        <title>Deep-cultivation of Planctomycetes and their phenomic and genomic characterization uncovers novel biology.</title>
        <authorList>
            <person name="Wiegand S."/>
            <person name="Jogler M."/>
            <person name="Boedeker C."/>
            <person name="Pinto D."/>
            <person name="Vollmers J."/>
            <person name="Rivas-Marin E."/>
            <person name="Kohn T."/>
            <person name="Peeters S.H."/>
            <person name="Heuer A."/>
            <person name="Rast P."/>
            <person name="Oberbeckmann S."/>
            <person name="Bunk B."/>
            <person name="Jeske O."/>
            <person name="Meyerdierks A."/>
            <person name="Storesund J.E."/>
            <person name="Kallscheuer N."/>
            <person name="Luecker S."/>
            <person name="Lage O.M."/>
            <person name="Pohl T."/>
            <person name="Merkel B.J."/>
            <person name="Hornburger P."/>
            <person name="Mueller R.-W."/>
            <person name="Bruemmer F."/>
            <person name="Labrenz M."/>
            <person name="Spormann A.M."/>
            <person name="Op den Camp H."/>
            <person name="Overmann J."/>
            <person name="Amann R."/>
            <person name="Jetten M.S.M."/>
            <person name="Mascher T."/>
            <person name="Medema M.H."/>
            <person name="Devos D.P."/>
            <person name="Kaster A.-K."/>
            <person name="Ovreas L."/>
            <person name="Rohde M."/>
            <person name="Galperin M.Y."/>
            <person name="Jogler C."/>
        </authorList>
    </citation>
    <scope>NUCLEOTIDE SEQUENCE [LARGE SCALE GENOMIC DNA]</scope>
    <source>
        <strain evidence="1 2">V202</strain>
    </source>
</reference>
<organism evidence="1 2">
    <name type="scientific">Gimesia aquarii</name>
    <dbReference type="NCBI Taxonomy" id="2527964"/>
    <lineage>
        <taxon>Bacteria</taxon>
        <taxon>Pseudomonadati</taxon>
        <taxon>Planctomycetota</taxon>
        <taxon>Planctomycetia</taxon>
        <taxon>Planctomycetales</taxon>
        <taxon>Planctomycetaceae</taxon>
        <taxon>Gimesia</taxon>
    </lineage>
</organism>
<dbReference type="OrthoDB" id="252714at2"/>
<dbReference type="AlphaFoldDB" id="A0A517WZ13"/>
<dbReference type="EMBL" id="CP037422">
    <property type="protein sequence ID" value="QDU10481.1"/>
    <property type="molecule type" value="Genomic_DNA"/>
</dbReference>
<keyword evidence="2" id="KW-1185">Reference proteome</keyword>
<name>A0A517WZ13_9PLAN</name>
<dbReference type="RefSeq" id="WP_145178169.1">
    <property type="nucleotide sequence ID" value="NZ_CP037422.1"/>
</dbReference>
<dbReference type="Proteomes" id="UP000318384">
    <property type="component" value="Chromosome"/>
</dbReference>
<proteinExistence type="predicted"/>
<gene>
    <name evidence="1" type="ORF">V202x_38920</name>
</gene>
<sequence>MGFLKKFLKTTYRDNSAGKVRSSFESLSEDQLETHLNIAKYGNFMLTEAIRPSYDLEVVPQAGYRHDVYTDKETGIKIPVLMASASREVLFDLFIDLLDPLGTEVDVVLETSHEGSNNQHQDLYREHMDLPVLKSTLYDYEDLLLNDGCAGIAVLNPLIPLEVQFDEHKLLIMYGQGIDQFENILDEYDIPHISDLKFITEAEHVHSSSDESIEELDQLKYRLGIDIEYS</sequence>
<protein>
    <submittedName>
        <fullName evidence="1">Uncharacterized protein</fullName>
    </submittedName>
</protein>
<evidence type="ECO:0000313" key="2">
    <source>
        <dbReference type="Proteomes" id="UP000318384"/>
    </source>
</evidence>
<accession>A0A517WZ13</accession>
<evidence type="ECO:0000313" key="1">
    <source>
        <dbReference type="EMBL" id="QDU10481.1"/>
    </source>
</evidence>